<keyword evidence="2" id="KW-1185">Reference proteome</keyword>
<dbReference type="PROSITE" id="PS51257">
    <property type="entry name" value="PROKAR_LIPOPROTEIN"/>
    <property type="match status" value="1"/>
</dbReference>
<organism evidence="1 2">
    <name type="scientific">Chryseobacterium arachidis</name>
    <dbReference type="NCBI Taxonomy" id="1416778"/>
    <lineage>
        <taxon>Bacteria</taxon>
        <taxon>Pseudomonadati</taxon>
        <taxon>Bacteroidota</taxon>
        <taxon>Flavobacteriia</taxon>
        <taxon>Flavobacteriales</taxon>
        <taxon>Weeksellaceae</taxon>
        <taxon>Chryseobacterium group</taxon>
        <taxon>Chryseobacterium</taxon>
    </lineage>
</organism>
<dbReference type="EMBL" id="FQUT01000004">
    <property type="protein sequence ID" value="SHF36686.1"/>
    <property type="molecule type" value="Genomic_DNA"/>
</dbReference>
<proteinExistence type="predicted"/>
<sequence length="203" mass="24076">MIAMKKIFLTSTLFLLIISCGENKSENRPIVENAVDNSESSISSIKNRKLYARESNMVEQIYAEIMKNNKNLQNLDRKFIQTTEESEKVTSQYDHIIYKNENYYNDAQQLTRTITDSILKKEIENEIKVSSEKYNLKIKRIKDLIVQVDKNRMKLNDQYTFFKVRKTLPEIEKYQKAHPLKTDSLENFIRKQNQLLIELKNLK</sequence>
<evidence type="ECO:0000313" key="1">
    <source>
        <dbReference type="EMBL" id="SHF36686.1"/>
    </source>
</evidence>
<dbReference type="STRING" id="1416778.SAMN05443633_10413"/>
<protein>
    <recommendedName>
        <fullName evidence="3">Cell-wall binding lipoprotein</fullName>
    </recommendedName>
</protein>
<name>A0A1M5B2P9_9FLAO</name>
<evidence type="ECO:0008006" key="3">
    <source>
        <dbReference type="Google" id="ProtNLM"/>
    </source>
</evidence>
<reference evidence="2" key="1">
    <citation type="submission" date="2016-11" db="EMBL/GenBank/DDBJ databases">
        <authorList>
            <person name="Varghese N."/>
            <person name="Submissions S."/>
        </authorList>
    </citation>
    <scope>NUCLEOTIDE SEQUENCE [LARGE SCALE GENOMIC DNA]</scope>
    <source>
        <strain evidence="2">DSM 27619</strain>
    </source>
</reference>
<gene>
    <name evidence="1" type="ORF">SAMN05443633_10413</name>
</gene>
<dbReference type="AlphaFoldDB" id="A0A1M5B2P9"/>
<evidence type="ECO:0000313" key="2">
    <source>
        <dbReference type="Proteomes" id="UP000184518"/>
    </source>
</evidence>
<accession>A0A1M5B2P9</accession>
<dbReference type="Proteomes" id="UP000184518">
    <property type="component" value="Unassembled WGS sequence"/>
</dbReference>